<dbReference type="AlphaFoldDB" id="A0A7C0Y8D0"/>
<accession>A0A7C0Y8D0</accession>
<dbReference type="EMBL" id="DRBS01000342">
    <property type="protein sequence ID" value="HDD45030.1"/>
    <property type="molecule type" value="Genomic_DNA"/>
</dbReference>
<reference evidence="1" key="1">
    <citation type="journal article" date="2020" name="mSystems">
        <title>Genome- and Community-Level Interaction Insights into Carbon Utilization and Element Cycling Functions of Hydrothermarchaeota in Hydrothermal Sediment.</title>
        <authorList>
            <person name="Zhou Z."/>
            <person name="Liu Y."/>
            <person name="Xu W."/>
            <person name="Pan J."/>
            <person name="Luo Z.H."/>
            <person name="Li M."/>
        </authorList>
    </citation>
    <scope>NUCLEOTIDE SEQUENCE [LARGE SCALE GENOMIC DNA]</scope>
    <source>
        <strain evidence="1">HyVt-233</strain>
    </source>
</reference>
<proteinExistence type="predicted"/>
<gene>
    <name evidence="1" type="ORF">ENG63_09270</name>
</gene>
<sequence>MTNKILIITIIGLILLLSGLTGWKYFHSKFQGEKEIISSTGTIKYLSLEGGFYGIETEKGEKYLPLNLPEEFKKDGLKVWFKAKLKKVAAIQMWGKPIEILEMSEIGETLKEKPLLTKVKVAVLYERIGDGKQINRSVEDEIKIFKEMNTDFIFRAFWRWFPIPEKCEDLADEEKKELCELKGYSYSHFEESISKIKSELPNVIICGAVGAQFLRETERNPITGEIFDKKETQSMRLNPSKWGINKSLPTKFRNYPDITNPEFQKLLLSWAKKQIDCGADAIWIDMLFKQAKILEELTGDVYHPAVKESYDAASKIVDEIHKYGYQKGKYIYVGTWAYSALTFPYSPPKLDFVTASPSGVEIKKMELNDEKWNFIINITKEKLGDIPILAFIDWAGTTNTPMGVFSQRLSKERQRRFLKYADDYFQKKEIIFVYPVHGGFMGQDAEILSFGKLKVYDSLAPEFQTYETIKNLARDKYGGEHEEK</sequence>
<name>A0A7C0Y8D0_DESA2</name>
<protein>
    <recommendedName>
        <fullName evidence="2">DUF4015 domain-containing protein</fullName>
    </recommendedName>
</protein>
<evidence type="ECO:0008006" key="2">
    <source>
        <dbReference type="Google" id="ProtNLM"/>
    </source>
</evidence>
<evidence type="ECO:0000313" key="1">
    <source>
        <dbReference type="EMBL" id="HDD45030.1"/>
    </source>
</evidence>
<comment type="caution">
    <text evidence="1">The sequence shown here is derived from an EMBL/GenBank/DDBJ whole genome shotgun (WGS) entry which is preliminary data.</text>
</comment>
<organism evidence="1">
    <name type="scientific">Desulfofervidus auxilii</name>
    <dbReference type="NCBI Taxonomy" id="1621989"/>
    <lineage>
        <taxon>Bacteria</taxon>
        <taxon>Pseudomonadati</taxon>
        <taxon>Thermodesulfobacteriota</taxon>
        <taxon>Candidatus Desulfofervidia</taxon>
        <taxon>Candidatus Desulfofervidales</taxon>
        <taxon>Candidatus Desulfofervidaceae</taxon>
        <taxon>Candidatus Desulfofervidus</taxon>
    </lineage>
</organism>
<dbReference type="Proteomes" id="UP000886289">
    <property type="component" value="Unassembled WGS sequence"/>
</dbReference>